<protein>
    <submittedName>
        <fullName evidence="7">Tyrosinase family protein</fullName>
    </submittedName>
</protein>
<evidence type="ECO:0000256" key="2">
    <source>
        <dbReference type="ARBA" id="ARBA00009928"/>
    </source>
</evidence>
<organism evidence="7 8">
    <name type="scientific">Streptomyces fildesensis</name>
    <dbReference type="NCBI Taxonomy" id="375757"/>
    <lineage>
        <taxon>Bacteria</taxon>
        <taxon>Bacillati</taxon>
        <taxon>Actinomycetota</taxon>
        <taxon>Actinomycetes</taxon>
        <taxon>Kitasatosporales</taxon>
        <taxon>Streptomycetaceae</taxon>
        <taxon>Streptomyces</taxon>
    </lineage>
</organism>
<evidence type="ECO:0000313" key="8">
    <source>
        <dbReference type="Proteomes" id="UP001614394"/>
    </source>
</evidence>
<dbReference type="Pfam" id="PF00264">
    <property type="entry name" value="Tyrosinase"/>
    <property type="match status" value="1"/>
</dbReference>
<dbReference type="RefSeq" id="WP_399653991.1">
    <property type="nucleotide sequence ID" value="NZ_JBITYG010000008.1"/>
</dbReference>
<dbReference type="Proteomes" id="UP001614394">
    <property type="component" value="Unassembled WGS sequence"/>
</dbReference>
<keyword evidence="4" id="KW-0560">Oxidoreductase</keyword>
<dbReference type="Gene3D" id="1.10.1280.10">
    <property type="entry name" value="Di-copper center containing domain from catechol oxidase"/>
    <property type="match status" value="1"/>
</dbReference>
<feature type="domain" description="Tyrosinase copper-binding" evidence="6">
    <location>
        <begin position="218"/>
        <end position="229"/>
    </location>
</feature>
<dbReference type="PANTHER" id="PTHR11474:SF126">
    <property type="entry name" value="TYROSINASE-LIKE PROTEIN TYR-1-RELATED"/>
    <property type="match status" value="1"/>
</dbReference>
<evidence type="ECO:0000256" key="3">
    <source>
        <dbReference type="ARBA" id="ARBA00022723"/>
    </source>
</evidence>
<comment type="similarity">
    <text evidence="2">Belongs to the tyrosinase family.</text>
</comment>
<dbReference type="EMBL" id="JBITYG010000008">
    <property type="protein sequence ID" value="MFI9104113.1"/>
    <property type="molecule type" value="Genomic_DNA"/>
</dbReference>
<sequence length="289" mass="33148">MYTRQNQKNMTSAQRAKFVRAVLKLKSKGIYDDFVRIHGQYYVSDGDTGLRVGHMTPSFFPWHRRLILEFERKLQSVDSSVTLPYWDWTRDNAKTSSIWASDFLGGDGRQSDGQVMTGPFAYVNGNWPITVGVTDEKYLTRQFGRPDRPIGLPTKADLDKAIAESVYDTSPWNSTSTTKGFRNRIEGWTVSETQGGLLHNRVHQWVGGHMTGATSPNDPVFWLHHAFIDLIWLRWQRKYPKAGYLPARPLAASDPQHGRVVSLNEPMPPWNTKPSEVMNLQNVYRYEEN</sequence>
<evidence type="ECO:0000256" key="5">
    <source>
        <dbReference type="ARBA" id="ARBA00023008"/>
    </source>
</evidence>
<dbReference type="PROSITE" id="PS00498">
    <property type="entry name" value="TYROSINASE_2"/>
    <property type="match status" value="1"/>
</dbReference>
<dbReference type="InterPro" id="IPR002227">
    <property type="entry name" value="Tyrosinase_Cu-bd"/>
</dbReference>
<evidence type="ECO:0000313" key="7">
    <source>
        <dbReference type="EMBL" id="MFI9104113.1"/>
    </source>
</evidence>
<proteinExistence type="inferred from homology"/>
<keyword evidence="8" id="KW-1185">Reference proteome</keyword>
<gene>
    <name evidence="7" type="ORF">ACIGXA_26700</name>
</gene>
<dbReference type="InterPro" id="IPR050316">
    <property type="entry name" value="Tyrosinase/Hemocyanin"/>
</dbReference>
<keyword evidence="5" id="KW-0186">Copper</keyword>
<dbReference type="SUPFAM" id="SSF48056">
    <property type="entry name" value="Di-copper centre-containing domain"/>
    <property type="match status" value="1"/>
</dbReference>
<comment type="caution">
    <text evidence="7">The sequence shown here is derived from an EMBL/GenBank/DDBJ whole genome shotgun (WGS) entry which is preliminary data.</text>
</comment>
<name>A0ABW8CCG1_9ACTN</name>
<evidence type="ECO:0000256" key="1">
    <source>
        <dbReference type="ARBA" id="ARBA00001973"/>
    </source>
</evidence>
<dbReference type="InterPro" id="IPR008922">
    <property type="entry name" value="Di-copper_centre_dom_sf"/>
</dbReference>
<dbReference type="PRINTS" id="PR00092">
    <property type="entry name" value="TYROSINASE"/>
</dbReference>
<reference evidence="7 8" key="1">
    <citation type="submission" date="2024-10" db="EMBL/GenBank/DDBJ databases">
        <title>The Natural Products Discovery Center: Release of the First 8490 Sequenced Strains for Exploring Actinobacteria Biosynthetic Diversity.</title>
        <authorList>
            <person name="Kalkreuter E."/>
            <person name="Kautsar S.A."/>
            <person name="Yang D."/>
            <person name="Bader C.D."/>
            <person name="Teijaro C.N."/>
            <person name="Fluegel L."/>
            <person name="Davis C.M."/>
            <person name="Simpson J.R."/>
            <person name="Lauterbach L."/>
            <person name="Steele A.D."/>
            <person name="Gui C."/>
            <person name="Meng S."/>
            <person name="Li G."/>
            <person name="Viehrig K."/>
            <person name="Ye F."/>
            <person name="Su P."/>
            <person name="Kiefer A.F."/>
            <person name="Nichols A."/>
            <person name="Cepeda A.J."/>
            <person name="Yan W."/>
            <person name="Fan B."/>
            <person name="Jiang Y."/>
            <person name="Adhikari A."/>
            <person name="Zheng C.-J."/>
            <person name="Schuster L."/>
            <person name="Cowan T.M."/>
            <person name="Smanski M.J."/>
            <person name="Chevrette M.G."/>
            <person name="De Carvalho L.P.S."/>
            <person name="Shen B."/>
        </authorList>
    </citation>
    <scope>NUCLEOTIDE SEQUENCE [LARGE SCALE GENOMIC DNA]</scope>
    <source>
        <strain evidence="7 8">NPDC053399</strain>
    </source>
</reference>
<evidence type="ECO:0000256" key="4">
    <source>
        <dbReference type="ARBA" id="ARBA00023002"/>
    </source>
</evidence>
<comment type="cofactor">
    <cofactor evidence="1">
        <name>Cu(2+)</name>
        <dbReference type="ChEBI" id="CHEBI:29036"/>
    </cofactor>
</comment>
<accession>A0ABW8CCG1</accession>
<evidence type="ECO:0000259" key="6">
    <source>
        <dbReference type="PROSITE" id="PS00498"/>
    </source>
</evidence>
<keyword evidence="3" id="KW-0479">Metal-binding</keyword>
<dbReference type="PANTHER" id="PTHR11474">
    <property type="entry name" value="TYROSINASE FAMILY MEMBER"/>
    <property type="match status" value="1"/>
</dbReference>